<evidence type="ECO:0008006" key="5">
    <source>
        <dbReference type="Google" id="ProtNLM"/>
    </source>
</evidence>
<feature type="chain" id="PRO_5014546527" description="Lipoprotein" evidence="1">
    <location>
        <begin position="26"/>
        <end position="536"/>
    </location>
</feature>
<sequence length="536" mass="56732">MKNLKSILSLLVLLLTIACRSTDSAMEGDGTESGGTSGSAIMKVSLLGATFNEDPDVNPMASSKKGASNNAVREQSQTILMDDNKAVIATLTPKKFLSNTAQAGINPMAATYEHPLFPGQVFRLAVYNANGTYKAQRLFTINSAGAPAVATGGDLMLDGGQTYTFVAYSYNNSTDPGAVSTTANLNSATLSAISSNSDLMYQRIDNVTVVGGDNELRLILKHLFSEVSVILHDKVNGYRDGFRSVGNGITMDRHVTSNNSLKLSNGVITYGSTRGTKPVNFIFGSGPNCGNCTGDSSWASEPVLLVNPGAVASDMSTLNFPNDASGRIDIGYGPTAKSKQGFTVPNIVVKPGVSYYLNLRFRCTADATPTWPFSMSGGTEGGQLTQTFNAPVSDAGFVFDIYQLDNSFNMKINGVDLSNQEIQFQGAVTGLPRNIRFKSDGAYWGDGNVAEIYALGNASNSIPIIRIIIGENGSVSMMGRRTLASALEPLELYNGAQFSSISWNQTASNTVIATMKVTGVTVMRGLGTGKVIVNCP</sequence>
<protein>
    <recommendedName>
        <fullName evidence="5">Lipoprotein</fullName>
    </recommendedName>
</protein>
<gene>
    <name evidence="2" type="ORF">AYC66_09445</name>
    <name evidence="3" type="ORF">BAY09_01580</name>
</gene>
<dbReference type="EMBL" id="CP014339">
    <property type="protein sequence ID" value="AQX50892.1"/>
    <property type="molecule type" value="Genomic_DNA"/>
</dbReference>
<evidence type="ECO:0000313" key="4">
    <source>
        <dbReference type="Proteomes" id="UP000189738"/>
    </source>
</evidence>
<evidence type="ECO:0000313" key="3">
    <source>
        <dbReference type="EMBL" id="OPB49455.1"/>
    </source>
</evidence>
<dbReference type="PROSITE" id="PS51257">
    <property type="entry name" value="PROKAR_LIPOPROTEIN"/>
    <property type="match status" value="1"/>
</dbReference>
<proteinExistence type="predicted"/>
<dbReference type="RefSeq" id="WP_078412663.1">
    <property type="nucleotide sequence ID" value="NZ_BQKS01000012.1"/>
</dbReference>
<feature type="signal peptide" evidence="1">
    <location>
        <begin position="1"/>
        <end position="25"/>
    </location>
</feature>
<name>A0A1T3D860_9FLAO</name>
<reference evidence="3" key="2">
    <citation type="submission" date="2016-06" db="EMBL/GenBank/DDBJ databases">
        <authorList>
            <person name="Nicholson A.C."/>
        </authorList>
    </citation>
    <scope>NUCLEOTIDE SEQUENCE [LARGE SCALE GENOMIC DNA]</scope>
    <source>
        <strain evidence="3">E6809</strain>
    </source>
</reference>
<dbReference type="EMBL" id="MAHS01000009">
    <property type="protein sequence ID" value="OPB49455.1"/>
    <property type="molecule type" value="Genomic_DNA"/>
</dbReference>
<evidence type="ECO:0000256" key="1">
    <source>
        <dbReference type="SAM" id="SignalP"/>
    </source>
</evidence>
<organism evidence="3">
    <name type="scientific">Elizabethkingia anophelis</name>
    <dbReference type="NCBI Taxonomy" id="1117645"/>
    <lineage>
        <taxon>Bacteria</taxon>
        <taxon>Pseudomonadati</taxon>
        <taxon>Bacteroidota</taxon>
        <taxon>Flavobacteriia</taxon>
        <taxon>Flavobacteriales</taxon>
        <taxon>Weeksellaceae</taxon>
        <taxon>Elizabethkingia</taxon>
    </lineage>
</organism>
<accession>A0A1T3D860</accession>
<dbReference type="AlphaFoldDB" id="A0A1T3D860"/>
<reference evidence="2 4" key="1">
    <citation type="submission" date="2016-02" db="EMBL/GenBank/DDBJ databases">
        <authorList>
            <person name="Nicholson A.C."/>
            <person name="Humrighouse B.W."/>
            <person name="Loparev V."/>
            <person name="Emery B."/>
            <person name="Graziano J."/>
            <person name="McQuiston J.R."/>
        </authorList>
    </citation>
    <scope>NUCLEOTIDE SEQUENCE [LARGE SCALE GENOMIC DNA]</scope>
    <source>
        <strain evidence="2 4">E6809</strain>
    </source>
</reference>
<evidence type="ECO:0000313" key="2">
    <source>
        <dbReference type="EMBL" id="AQX50892.1"/>
    </source>
</evidence>
<keyword evidence="1" id="KW-0732">Signal</keyword>
<dbReference type="Proteomes" id="UP000189738">
    <property type="component" value="Chromosome"/>
</dbReference>